<evidence type="ECO:0000256" key="5">
    <source>
        <dbReference type="ARBA" id="ARBA00022679"/>
    </source>
</evidence>
<dbReference type="InterPro" id="IPR001227">
    <property type="entry name" value="Ac_transferase_dom_sf"/>
</dbReference>
<dbReference type="InterPro" id="IPR036736">
    <property type="entry name" value="ACP-like_sf"/>
</dbReference>
<dbReference type="InterPro" id="IPR018201">
    <property type="entry name" value="Ketoacyl_synth_AS"/>
</dbReference>
<dbReference type="InterPro" id="IPR016036">
    <property type="entry name" value="Malonyl_transacylase_ACP-bd"/>
</dbReference>
<dbReference type="Gene3D" id="3.40.366.10">
    <property type="entry name" value="Malonyl-Coenzyme A Acyl Carrier Protein, domain 2"/>
    <property type="match status" value="1"/>
</dbReference>
<dbReference type="Pfam" id="PF02801">
    <property type="entry name" value="Ketoacyl-synt_C"/>
    <property type="match status" value="1"/>
</dbReference>
<dbReference type="SUPFAM" id="SSF51735">
    <property type="entry name" value="NAD(P)-binding Rossmann-fold domains"/>
    <property type="match status" value="2"/>
</dbReference>
<dbReference type="PROSITE" id="PS00606">
    <property type="entry name" value="KS3_1"/>
    <property type="match status" value="1"/>
</dbReference>
<proteinExistence type="inferred from homology"/>
<dbReference type="InterPro" id="IPR006162">
    <property type="entry name" value="Ppantetheine_attach_site"/>
</dbReference>
<comment type="similarity">
    <text evidence="2">Belongs to the short-chain dehydrogenases/reductases (SDR) family.</text>
</comment>
<dbReference type="SUPFAM" id="SSF52151">
    <property type="entry name" value="FabD/lysophospholipase-like"/>
    <property type="match status" value="1"/>
</dbReference>
<dbReference type="InterPro" id="IPR050091">
    <property type="entry name" value="PKS_NRPS_Biosynth_Enz"/>
</dbReference>
<name>A0A3T7S2Z6_SALET</name>
<dbReference type="SMART" id="SM00827">
    <property type="entry name" value="PKS_AT"/>
    <property type="match status" value="1"/>
</dbReference>
<keyword evidence="4" id="KW-0597">Phosphoprotein</keyword>
<dbReference type="Gene3D" id="3.40.47.10">
    <property type="match status" value="1"/>
</dbReference>
<dbReference type="SMART" id="SM00823">
    <property type="entry name" value="PKS_PP"/>
    <property type="match status" value="1"/>
</dbReference>
<dbReference type="InterPro" id="IPR020806">
    <property type="entry name" value="PKS_PP-bd"/>
</dbReference>
<dbReference type="InterPro" id="IPR057326">
    <property type="entry name" value="KR_dom"/>
</dbReference>
<dbReference type="PANTHER" id="PTHR43775:SF51">
    <property type="entry name" value="INACTIVE PHENOLPHTHIOCEROL SYNTHESIS POLYKETIDE SYNTHASE TYPE I PKS1-RELATED"/>
    <property type="match status" value="1"/>
</dbReference>
<evidence type="ECO:0000313" key="6">
    <source>
        <dbReference type="EMBL" id="EAA1979687.1"/>
    </source>
</evidence>
<dbReference type="PROSITE" id="PS50075">
    <property type="entry name" value="CARRIER"/>
    <property type="match status" value="1"/>
</dbReference>
<evidence type="ECO:0000256" key="4">
    <source>
        <dbReference type="ARBA" id="ARBA00022553"/>
    </source>
</evidence>
<dbReference type="SUPFAM" id="SSF53901">
    <property type="entry name" value="Thiolase-like"/>
    <property type="match status" value="1"/>
</dbReference>
<dbReference type="SMART" id="SM00822">
    <property type="entry name" value="PKS_KR"/>
    <property type="match status" value="1"/>
</dbReference>
<dbReference type="InterPro" id="IPR014030">
    <property type="entry name" value="Ketoacyl_synth_N"/>
</dbReference>
<dbReference type="Proteomes" id="UP000839671">
    <property type="component" value="Unassembled WGS sequence"/>
</dbReference>
<sequence>MSDGAQLEERYELDIAIIGMDGRYPGAVDLGAFWRNLCEETDVQEMFAPDNLEELVDDLIWRDASFVHAGYPLANAEEFDAAFFDITPKEAAATDPQQRLFLECCWQAMENAGYVPGEGNTRVGVFASANFNAYWAKRAADLRLTIPARYMETVIGNDKDYMATRVAWKLGLTGPALAVQSACSSSLAGISLAAQSLQLHQCDMALAGAAALRTPQRAGYLALDEGGMARDARCHSFGAGASGMIDGHGVGVVLLKRLGDALRDNDNILAVIRGSAINNDGRRKVSFSAPSVDGQRDVIVEALENAELTADDIDYVEAHGTGTPLGDPIEVAALNQVWQGSRKDRCWLGSVKSNIGHLDAASGVTAVIKTTLALMNEQLPASLNGEPPNPAIDFAQGPFQVNTQLRPWPRGDRPRRAGISSFGLGGTNAHLILQEAPLRPAADVSEGEQLIILSARSENALRVRRRQLADYMRRHPQIPLADVAFTLQIGRKDFDWRCARVCRNREEVIDWLDTDDDIAEPQKPVGVSFILPGVGQQHAGMGAELYRREAAYRVAVDRCCERLNVLLGRDLRDYLYPADPRQREMAESMALTMSALFVTEYAMTQLWQAYGVTPDAMIGHSLGQYLAAHLAGVFTLDAVLELVVRRADLIETTPAGAMLVVHADEARVRALLPTAISLGAINAPSLCMVSGLADDIEAFSRRLRDERIVAMPLAAARAGHSHLLEDILPSFHRVLNNFTLSPPVRPLMCNLSGDWLSEQEAIDPEYWVRHLRETVQFARGMERLAADAGNNIIIDMGPGGGLSTLLRHQRVRFEPDQQIISFGSAQADAHTHWLQALANVWLTGQGIDWTPVLQDARGRRVALPGYPFERQRYVLETEESVAPEREMPSVQQGVRAWLPGWARALPPVPPANNADATVWLCAEPDSLSELIRTRLEQSGRRVIALSIGQHEGWRQVDALDGECWRQLWRTLPTPTHILQLWPLDERLPARFGYDALLAFSQGAQDMGERTQSLRLTLASAGVCNIAGNESSRVAHASLLGAATVLPREIPGIRCQVADVSRDDSSQQKADNLLASLFGADWPPDGVCAWRGRQYWLREMMLLPWPEAEQGRLALRDNGRYLVLGGTGGIGHTLALGIARHCTAPYLVLVGRQALCGEREQLCTALADAGATVSYLALDLSDAATVTDTLGELIRQEGRFHGVIHAAGSVSGGLMQLGDRHAQESNLCCKADAMLTLEPVLQQSPPDFVLLCSSLSSFSPSPGQADNTAANFVLDSYALSGRLPCAVLAVNWDYWLDVGMIQALAEQHQALTGSAITEGMCAAEAVEILPSLLALLPLGQVAVSGRDLAALLHARERDDIRHFERRAVANRAHRRPALRERFVEPESDLQWVLAKLWGEGLGIDRIGIHDDYCELGGDSLMAIALTARIRETLRINFTIRTLFDYPTVAALAEYLRCQYDECEQIAALIREVSSMDERQLAERLAFLDGDQPC</sequence>
<dbReference type="Pfam" id="PF00109">
    <property type="entry name" value="ketoacyl-synt"/>
    <property type="match status" value="1"/>
</dbReference>
<dbReference type="InterPro" id="IPR009081">
    <property type="entry name" value="PP-bd_ACP"/>
</dbReference>
<dbReference type="InterPro" id="IPR016035">
    <property type="entry name" value="Acyl_Trfase/lysoPLipase"/>
</dbReference>
<dbReference type="GO" id="GO:0031177">
    <property type="term" value="F:phosphopantetheine binding"/>
    <property type="evidence" value="ECO:0007669"/>
    <property type="project" value="InterPro"/>
</dbReference>
<dbReference type="CDD" id="cd00833">
    <property type="entry name" value="PKS"/>
    <property type="match status" value="1"/>
</dbReference>
<dbReference type="InterPro" id="IPR036291">
    <property type="entry name" value="NAD(P)-bd_dom_sf"/>
</dbReference>
<dbReference type="Gene3D" id="3.30.70.250">
    <property type="entry name" value="Malonyl-CoA ACP transacylase, ACP-binding"/>
    <property type="match status" value="1"/>
</dbReference>
<dbReference type="SMART" id="SM00825">
    <property type="entry name" value="PKS_KS"/>
    <property type="match status" value="1"/>
</dbReference>
<dbReference type="Gene3D" id="1.10.1200.10">
    <property type="entry name" value="ACP-like"/>
    <property type="match status" value="1"/>
</dbReference>
<evidence type="ECO:0000256" key="3">
    <source>
        <dbReference type="ARBA" id="ARBA00022450"/>
    </source>
</evidence>
<dbReference type="InterPro" id="IPR014043">
    <property type="entry name" value="Acyl_transferase_dom"/>
</dbReference>
<dbReference type="Pfam" id="PF00550">
    <property type="entry name" value="PP-binding"/>
    <property type="match status" value="1"/>
</dbReference>
<dbReference type="PROSITE" id="PS52004">
    <property type="entry name" value="KS3_2"/>
    <property type="match status" value="1"/>
</dbReference>
<dbReference type="InterPro" id="IPR014031">
    <property type="entry name" value="Ketoacyl_synth_C"/>
</dbReference>
<keyword evidence="3" id="KW-0596">Phosphopantetheine</keyword>
<reference evidence="6" key="1">
    <citation type="submission" date="2018-06" db="EMBL/GenBank/DDBJ databases">
        <authorList>
            <person name="Ashton P.M."/>
            <person name="Dallman T."/>
            <person name="Nair S."/>
            <person name="De Pinna E."/>
            <person name="Peters T."/>
            <person name="Grant K."/>
        </authorList>
    </citation>
    <scope>NUCLEOTIDE SEQUENCE [LARGE SCALE GENOMIC DNA]</scope>
    <source>
        <strain evidence="6">310211</strain>
    </source>
</reference>
<dbReference type="Pfam" id="PF22621">
    <property type="entry name" value="CurL-like_PKS_C"/>
    <property type="match status" value="1"/>
</dbReference>
<dbReference type="InterPro" id="IPR016039">
    <property type="entry name" value="Thiolase-like"/>
</dbReference>
<protein>
    <submittedName>
        <fullName evidence="6">Uncharacterized protein</fullName>
    </submittedName>
</protein>
<evidence type="ECO:0000256" key="2">
    <source>
        <dbReference type="ARBA" id="ARBA00006484"/>
    </source>
</evidence>
<dbReference type="Pfam" id="PF08659">
    <property type="entry name" value="KR"/>
    <property type="match status" value="1"/>
</dbReference>
<dbReference type="EMBL" id="AAAATI010000029">
    <property type="protein sequence ID" value="EAA1979687.1"/>
    <property type="molecule type" value="Genomic_DNA"/>
</dbReference>
<dbReference type="InterPro" id="IPR020841">
    <property type="entry name" value="PKS_Beta-ketoAc_synthase_dom"/>
</dbReference>
<dbReference type="PANTHER" id="PTHR43775">
    <property type="entry name" value="FATTY ACID SYNTHASE"/>
    <property type="match status" value="1"/>
</dbReference>
<dbReference type="SUPFAM" id="SSF55048">
    <property type="entry name" value="Probable ACP-binding domain of malonyl-CoA ACP transacylase"/>
    <property type="match status" value="1"/>
</dbReference>
<gene>
    <name evidence="6" type="ORF">DM051_20870</name>
</gene>
<dbReference type="InterPro" id="IPR013968">
    <property type="entry name" value="PKS_KR"/>
</dbReference>
<dbReference type="Gene3D" id="3.40.50.720">
    <property type="entry name" value="NAD(P)-binding Rossmann-like Domain"/>
    <property type="match status" value="1"/>
</dbReference>
<dbReference type="SUPFAM" id="SSF47336">
    <property type="entry name" value="ACP-like"/>
    <property type="match status" value="1"/>
</dbReference>
<keyword evidence="5" id="KW-0808">Transferase</keyword>
<comment type="caution">
    <text evidence="6">The sequence shown here is derived from an EMBL/GenBank/DDBJ whole genome shotgun (WGS) entry which is preliminary data.</text>
</comment>
<dbReference type="UniPathway" id="UPA00094"/>
<dbReference type="GO" id="GO:0004315">
    <property type="term" value="F:3-oxoacyl-[acyl-carrier-protein] synthase activity"/>
    <property type="evidence" value="ECO:0007669"/>
    <property type="project" value="InterPro"/>
</dbReference>
<dbReference type="GO" id="GO:0004312">
    <property type="term" value="F:fatty acid synthase activity"/>
    <property type="evidence" value="ECO:0007669"/>
    <property type="project" value="TreeGrafter"/>
</dbReference>
<dbReference type="Pfam" id="PF00698">
    <property type="entry name" value="Acyl_transf_1"/>
    <property type="match status" value="1"/>
</dbReference>
<organism evidence="6">
    <name type="scientific">Salmonella enterica I</name>
    <dbReference type="NCBI Taxonomy" id="59201"/>
    <lineage>
        <taxon>Bacteria</taxon>
        <taxon>Pseudomonadati</taxon>
        <taxon>Pseudomonadota</taxon>
        <taxon>Gammaproteobacteria</taxon>
        <taxon>Enterobacterales</taxon>
        <taxon>Enterobacteriaceae</taxon>
        <taxon>Salmonella</taxon>
    </lineage>
</organism>
<dbReference type="Gene3D" id="3.30.70.3290">
    <property type="match status" value="1"/>
</dbReference>
<comment type="pathway">
    <text evidence="1">Lipid metabolism; fatty acid biosynthesis.</text>
</comment>
<accession>A0A3T7S2Z6</accession>
<evidence type="ECO:0000256" key="1">
    <source>
        <dbReference type="ARBA" id="ARBA00005194"/>
    </source>
</evidence>
<dbReference type="PROSITE" id="PS00012">
    <property type="entry name" value="PHOSPHOPANTETHEINE"/>
    <property type="match status" value="1"/>
</dbReference>
<dbReference type="GO" id="GO:0006633">
    <property type="term" value="P:fatty acid biosynthetic process"/>
    <property type="evidence" value="ECO:0007669"/>
    <property type="project" value="UniProtKB-UniPathway"/>
</dbReference>